<comment type="caution">
    <text evidence="3">The sequence shown here is derived from an EMBL/GenBank/DDBJ whole genome shotgun (WGS) entry which is preliminary data.</text>
</comment>
<protein>
    <recommendedName>
        <fullName evidence="2">Mutator-like transposase domain-containing protein</fullName>
    </recommendedName>
</protein>
<reference evidence="3 4" key="1">
    <citation type="journal article" date="2021" name="BMC Biol.">
        <title>Horizontally acquired antibacterial genes associated with adaptive radiation of ladybird beetles.</title>
        <authorList>
            <person name="Li H.S."/>
            <person name="Tang X.F."/>
            <person name="Huang Y.H."/>
            <person name="Xu Z.Y."/>
            <person name="Chen M.L."/>
            <person name="Du X.Y."/>
            <person name="Qiu B.Y."/>
            <person name="Chen P.T."/>
            <person name="Zhang W."/>
            <person name="Slipinski A."/>
            <person name="Escalona H.E."/>
            <person name="Waterhouse R.M."/>
            <person name="Zwick A."/>
            <person name="Pang H."/>
        </authorList>
    </citation>
    <scope>NUCLEOTIDE SEQUENCE [LARGE SCALE GENOMIC DNA]</scope>
    <source>
        <strain evidence="3">SYSU2018</strain>
    </source>
</reference>
<evidence type="ECO:0000313" key="3">
    <source>
        <dbReference type="EMBL" id="KAL3282310.1"/>
    </source>
</evidence>
<keyword evidence="4" id="KW-1185">Reference proteome</keyword>
<gene>
    <name evidence="3" type="ORF">HHI36_005499</name>
</gene>
<evidence type="ECO:0000259" key="2">
    <source>
        <dbReference type="Pfam" id="PF20700"/>
    </source>
</evidence>
<proteinExistence type="predicted"/>
<sequence>MFFRSSVLHAAKYAFYIGDGDAKTFSNLSDAKPYGDFVVKKLDCVLHVGRRMFRHLKDVKKSLVEKRKLARAEAKKKEEQDKKEAEHEQKNQAKVKQPRKKRKLGDEPVPQKTTDLTGKIMK</sequence>
<feature type="compositionally biased region" description="Basic and acidic residues" evidence="1">
    <location>
        <begin position="71"/>
        <end position="91"/>
    </location>
</feature>
<feature type="domain" description="Mutator-like transposase" evidence="2">
    <location>
        <begin position="4"/>
        <end position="76"/>
    </location>
</feature>
<dbReference type="EMBL" id="JABFTP020000144">
    <property type="protein sequence ID" value="KAL3282310.1"/>
    <property type="molecule type" value="Genomic_DNA"/>
</dbReference>
<organism evidence="3 4">
    <name type="scientific">Cryptolaemus montrouzieri</name>
    <dbReference type="NCBI Taxonomy" id="559131"/>
    <lineage>
        <taxon>Eukaryota</taxon>
        <taxon>Metazoa</taxon>
        <taxon>Ecdysozoa</taxon>
        <taxon>Arthropoda</taxon>
        <taxon>Hexapoda</taxon>
        <taxon>Insecta</taxon>
        <taxon>Pterygota</taxon>
        <taxon>Neoptera</taxon>
        <taxon>Endopterygota</taxon>
        <taxon>Coleoptera</taxon>
        <taxon>Polyphaga</taxon>
        <taxon>Cucujiformia</taxon>
        <taxon>Coccinelloidea</taxon>
        <taxon>Coccinellidae</taxon>
        <taxon>Scymninae</taxon>
        <taxon>Scymnini</taxon>
        <taxon>Cryptolaemus</taxon>
    </lineage>
</organism>
<evidence type="ECO:0000256" key="1">
    <source>
        <dbReference type="SAM" id="MobiDB-lite"/>
    </source>
</evidence>
<dbReference type="AlphaFoldDB" id="A0ABD2NUH9"/>
<evidence type="ECO:0000313" key="4">
    <source>
        <dbReference type="Proteomes" id="UP001516400"/>
    </source>
</evidence>
<dbReference type="InterPro" id="IPR049012">
    <property type="entry name" value="Mutator_transp_dom"/>
</dbReference>
<name>A0ABD2NUH9_9CUCU</name>
<accession>A0ABD2NUH9</accession>
<dbReference type="Pfam" id="PF20700">
    <property type="entry name" value="Mutator"/>
    <property type="match status" value="1"/>
</dbReference>
<feature type="region of interest" description="Disordered" evidence="1">
    <location>
        <begin position="71"/>
        <end position="122"/>
    </location>
</feature>
<dbReference type="Proteomes" id="UP001516400">
    <property type="component" value="Unassembled WGS sequence"/>
</dbReference>